<dbReference type="GO" id="GO:0016899">
    <property type="term" value="F:oxidoreductase activity, acting on the CH-OH group of donors, oxygen as acceptor"/>
    <property type="evidence" value="ECO:0007669"/>
    <property type="project" value="InterPro"/>
</dbReference>
<dbReference type="Pfam" id="PF01565">
    <property type="entry name" value="FAD_binding_4"/>
    <property type="match status" value="1"/>
</dbReference>
<dbReference type="RefSeq" id="WP_076363323.1">
    <property type="nucleotide sequence ID" value="NZ_FTOM01000001.1"/>
</dbReference>
<dbReference type="InterPro" id="IPR036318">
    <property type="entry name" value="FAD-bd_PCMH-like_sf"/>
</dbReference>
<evidence type="ECO:0000313" key="3">
    <source>
        <dbReference type="EMBL" id="SIS55175.1"/>
    </source>
</evidence>
<dbReference type="Proteomes" id="UP000186098">
    <property type="component" value="Unassembled WGS sequence"/>
</dbReference>
<evidence type="ECO:0000313" key="4">
    <source>
        <dbReference type="Proteomes" id="UP000186098"/>
    </source>
</evidence>
<dbReference type="InterPro" id="IPR010031">
    <property type="entry name" value="FAD_lactone_oxidase-like"/>
</dbReference>
<dbReference type="PROSITE" id="PS51387">
    <property type="entry name" value="FAD_PCMH"/>
    <property type="match status" value="1"/>
</dbReference>
<dbReference type="GO" id="GO:0071949">
    <property type="term" value="F:FAD binding"/>
    <property type="evidence" value="ECO:0007669"/>
    <property type="project" value="InterPro"/>
</dbReference>
<protein>
    <submittedName>
        <fullName evidence="3">Decaprenylphospho-beta-D-ribofuranose 2-oxidase</fullName>
    </submittedName>
</protein>
<sequence length="435" mass="46477">MRWKTTEYSGWGRALRATGDLARPERHAELDAILTDGLCPALGARRSYGDAAQNSGGRAVEMTRLDRLIDFDPATGILTAEAGIALAEILRLFAPRGFIPAVLPGTGHATLGGAIAMDVHGKNHHHAGSFGQHVAEITLRQAGGTVTTRAGDDLFAATLGGLGQTGIIESARLRLTPVQGAMMEVHETRAPHLDAHLDALESSGAEYVVGWLDATARGKRLGRGILEEARIVPLPAAYRPTPAAVPFEAPRAALSRPVVRAFNAAYYARVPRAGRTRLRAMHDFFFPLDRIAGWNRLYGRAGFHQFQCVLPLAARGDLRALLTEIGASGLASPLAVLKRLGPGRAGMLGFPMAGWTLAVDFRDSAAARALIGRLIARTRAAGGRIYLAKDSLAQPQDIAAMYPDLPRWQAIAAAADPQGLLATDLVRRLEMRSLA</sequence>
<keyword evidence="1" id="KW-0285">Flavoprotein</keyword>
<dbReference type="InterPro" id="IPR006094">
    <property type="entry name" value="Oxid_FAD_bind_N"/>
</dbReference>
<evidence type="ECO:0000256" key="1">
    <source>
        <dbReference type="ARBA" id="ARBA00022827"/>
    </source>
</evidence>
<dbReference type="PANTHER" id="PTHR43762:SF1">
    <property type="entry name" value="D-ARABINONO-1,4-LACTONE OXIDASE"/>
    <property type="match status" value="1"/>
</dbReference>
<organism evidence="3 4">
    <name type="scientific">Phaeovulum vinaykumarii</name>
    <dbReference type="NCBI Taxonomy" id="407234"/>
    <lineage>
        <taxon>Bacteria</taxon>
        <taxon>Pseudomonadati</taxon>
        <taxon>Pseudomonadota</taxon>
        <taxon>Alphaproteobacteria</taxon>
        <taxon>Rhodobacterales</taxon>
        <taxon>Paracoccaceae</taxon>
        <taxon>Phaeovulum</taxon>
    </lineage>
</organism>
<dbReference type="InterPro" id="IPR016166">
    <property type="entry name" value="FAD-bd_PCMH"/>
</dbReference>
<accession>A0A1N7K0Q9</accession>
<feature type="domain" description="FAD-binding PCMH-type" evidence="2">
    <location>
        <begin position="13"/>
        <end position="178"/>
    </location>
</feature>
<gene>
    <name evidence="3" type="ORF">SAMN05421795_101512</name>
</gene>
<dbReference type="AlphaFoldDB" id="A0A1N7K0Q9"/>
<dbReference type="STRING" id="407234.SAMN05421795_101512"/>
<dbReference type="PANTHER" id="PTHR43762">
    <property type="entry name" value="L-GULONOLACTONE OXIDASE"/>
    <property type="match status" value="1"/>
</dbReference>
<keyword evidence="1" id="KW-0274">FAD</keyword>
<evidence type="ECO:0000259" key="2">
    <source>
        <dbReference type="PROSITE" id="PS51387"/>
    </source>
</evidence>
<keyword evidence="4" id="KW-1185">Reference proteome</keyword>
<dbReference type="Gene3D" id="3.30.465.10">
    <property type="match status" value="1"/>
</dbReference>
<name>A0A1N7K0Q9_9RHOB</name>
<dbReference type="OrthoDB" id="143770at2"/>
<dbReference type="EMBL" id="FTOM01000001">
    <property type="protein sequence ID" value="SIS55175.1"/>
    <property type="molecule type" value="Genomic_DNA"/>
</dbReference>
<dbReference type="SUPFAM" id="SSF56176">
    <property type="entry name" value="FAD-binding/transporter-associated domain-like"/>
    <property type="match status" value="1"/>
</dbReference>
<proteinExistence type="predicted"/>
<reference evidence="4" key="1">
    <citation type="submission" date="2017-01" db="EMBL/GenBank/DDBJ databases">
        <authorList>
            <person name="Varghese N."/>
            <person name="Submissions S."/>
        </authorList>
    </citation>
    <scope>NUCLEOTIDE SEQUENCE [LARGE SCALE GENOMIC DNA]</scope>
    <source>
        <strain evidence="4">DSM 18714</strain>
    </source>
</reference>
<dbReference type="InterPro" id="IPR016169">
    <property type="entry name" value="FAD-bd_PCMH_sub2"/>
</dbReference>